<dbReference type="OrthoDB" id="67549at2759"/>
<gene>
    <name evidence="4" type="ORF">H310_02100</name>
</gene>
<organism evidence="4">
    <name type="scientific">Aphanomyces invadans</name>
    <dbReference type="NCBI Taxonomy" id="157072"/>
    <lineage>
        <taxon>Eukaryota</taxon>
        <taxon>Sar</taxon>
        <taxon>Stramenopiles</taxon>
        <taxon>Oomycota</taxon>
        <taxon>Saprolegniomycetes</taxon>
        <taxon>Saprolegniales</taxon>
        <taxon>Verrucalvaceae</taxon>
        <taxon>Aphanomyces</taxon>
    </lineage>
</organism>
<evidence type="ECO:0000313" key="4">
    <source>
        <dbReference type="EMBL" id="ETW07630.1"/>
    </source>
</evidence>
<dbReference type="AlphaFoldDB" id="A0A024UN77"/>
<dbReference type="VEuPathDB" id="FungiDB:H310_02100"/>
<reference evidence="4" key="1">
    <citation type="submission" date="2013-12" db="EMBL/GenBank/DDBJ databases">
        <title>The Genome Sequence of Aphanomyces invadans NJM9701.</title>
        <authorList>
            <consortium name="The Broad Institute Genomics Platform"/>
            <person name="Russ C."/>
            <person name="Tyler B."/>
            <person name="van West P."/>
            <person name="Dieguez-Uribeondo J."/>
            <person name="Young S.K."/>
            <person name="Zeng Q."/>
            <person name="Gargeya S."/>
            <person name="Fitzgerald M."/>
            <person name="Abouelleil A."/>
            <person name="Alvarado L."/>
            <person name="Chapman S.B."/>
            <person name="Gainer-Dewar J."/>
            <person name="Goldberg J."/>
            <person name="Griggs A."/>
            <person name="Gujja S."/>
            <person name="Hansen M."/>
            <person name="Howarth C."/>
            <person name="Imamovic A."/>
            <person name="Ireland A."/>
            <person name="Larimer J."/>
            <person name="McCowan C."/>
            <person name="Murphy C."/>
            <person name="Pearson M."/>
            <person name="Poon T.W."/>
            <person name="Priest M."/>
            <person name="Roberts A."/>
            <person name="Saif S."/>
            <person name="Shea T."/>
            <person name="Sykes S."/>
            <person name="Wortman J."/>
            <person name="Nusbaum C."/>
            <person name="Birren B."/>
        </authorList>
    </citation>
    <scope>NUCLEOTIDE SEQUENCE [LARGE SCALE GENOMIC DNA]</scope>
    <source>
        <strain evidence="4">NJM9701</strain>
    </source>
</reference>
<evidence type="ECO:0000256" key="1">
    <source>
        <dbReference type="SAM" id="MobiDB-lite"/>
    </source>
</evidence>
<feature type="signal peptide" evidence="3">
    <location>
        <begin position="1"/>
        <end position="24"/>
    </location>
</feature>
<feature type="transmembrane region" description="Helical" evidence="2">
    <location>
        <begin position="225"/>
        <end position="250"/>
    </location>
</feature>
<feature type="chain" id="PRO_5001538314" evidence="3">
    <location>
        <begin position="25"/>
        <end position="326"/>
    </location>
</feature>
<proteinExistence type="predicted"/>
<keyword evidence="2" id="KW-0812">Transmembrane</keyword>
<dbReference type="GeneID" id="20079150"/>
<keyword evidence="3" id="KW-0732">Signal</keyword>
<name>A0A024UN77_9STRA</name>
<feature type="compositionally biased region" description="Basic and acidic residues" evidence="1">
    <location>
        <begin position="286"/>
        <end position="295"/>
    </location>
</feature>
<dbReference type="RefSeq" id="XP_008863723.1">
    <property type="nucleotide sequence ID" value="XM_008865501.1"/>
</dbReference>
<evidence type="ECO:0000256" key="2">
    <source>
        <dbReference type="SAM" id="Phobius"/>
    </source>
</evidence>
<keyword evidence="2" id="KW-0472">Membrane</keyword>
<sequence>MAAMSCPRRLVAALVMAMLQCVLSENCCAKCLNNVPNFLYNPMEFTQCVAHNYCCFHCADKDIGSPTVLPMAGTVFNGTTTTATTGSFLQIRWELANLVTYVTFAPNQAKSGIPVLSSTQAVKRDGNVFAICPQYPGTLYFRGFGSDTCNSVSIEYPITVVSGVDGSSCTGVSPTPLSPSTTTSGPGTLSSAVVVCNLARGSVIDGVCVCASDWIGPPECVGTPIWKWLVTIGGGVAALCSISVSIRAFVISRKAKKKQCEAASRVGDDTSPKKAAAVVVEMETMRMETPDRRESCQPPDIPYVKSESIDHASSSTPPPTSKEYTI</sequence>
<keyword evidence="2" id="KW-1133">Transmembrane helix</keyword>
<dbReference type="eggNOG" id="ENOG502S2TG">
    <property type="taxonomic scope" value="Eukaryota"/>
</dbReference>
<dbReference type="EMBL" id="KI913954">
    <property type="protein sequence ID" value="ETW07630.1"/>
    <property type="molecule type" value="Genomic_DNA"/>
</dbReference>
<accession>A0A024UN77</accession>
<evidence type="ECO:0000256" key="3">
    <source>
        <dbReference type="SAM" id="SignalP"/>
    </source>
</evidence>
<protein>
    <submittedName>
        <fullName evidence="4">Uncharacterized protein</fullName>
    </submittedName>
</protein>
<feature type="region of interest" description="Disordered" evidence="1">
    <location>
        <begin position="286"/>
        <end position="326"/>
    </location>
</feature>